<name>A0A9P6FWM9_9FUNG</name>
<accession>A0A9P6FWM9</accession>
<dbReference type="Proteomes" id="UP000780801">
    <property type="component" value="Unassembled WGS sequence"/>
</dbReference>
<evidence type="ECO:0000313" key="2">
    <source>
        <dbReference type="Proteomes" id="UP000780801"/>
    </source>
</evidence>
<reference evidence="1" key="1">
    <citation type="journal article" date="2020" name="Fungal Divers.">
        <title>Resolving the Mortierellaceae phylogeny through synthesis of multi-gene phylogenetics and phylogenomics.</title>
        <authorList>
            <person name="Vandepol N."/>
            <person name="Liber J."/>
            <person name="Desiro A."/>
            <person name="Na H."/>
            <person name="Kennedy M."/>
            <person name="Barry K."/>
            <person name="Grigoriev I.V."/>
            <person name="Miller A.N."/>
            <person name="O'Donnell K."/>
            <person name="Stajich J.E."/>
            <person name="Bonito G."/>
        </authorList>
    </citation>
    <scope>NUCLEOTIDE SEQUENCE</scope>
    <source>
        <strain evidence="1">KOD1015</strain>
    </source>
</reference>
<protein>
    <submittedName>
        <fullName evidence="1">Uncharacterized protein</fullName>
    </submittedName>
</protein>
<dbReference type="AlphaFoldDB" id="A0A9P6FWM9"/>
<evidence type="ECO:0000313" key="1">
    <source>
        <dbReference type="EMBL" id="KAF9582754.1"/>
    </source>
</evidence>
<proteinExistence type="predicted"/>
<sequence>PSDTPPVQDPTSRFYPWHWSSDSLICVSIAGPAAMMFHLEQLARFPSLENLDLKAITVNRYSLLKTQEEALTKLYSFQTLVPHEASLNLDPIQDLRSSIFSAGSLPVQTEHVADKALIDPSRIQVPEDSLLRGSSKIPATPPLLHSGSGKLRCLGLLGVWESVDPAIWTRILTRFAPHLCELRGFDDLDVFTQIQNIEKAFKAMEEMKNDQGLTREATEEANNEPCWGSRYYQTNRPRKRGLFVELAFGILSESDQEKLGLIEIEKEEKEDYMTRPASRVYELVQTQSYFVLERIQSGTNQDSY</sequence>
<organism evidence="1 2">
    <name type="scientific">Lunasporangiospora selenospora</name>
    <dbReference type="NCBI Taxonomy" id="979761"/>
    <lineage>
        <taxon>Eukaryota</taxon>
        <taxon>Fungi</taxon>
        <taxon>Fungi incertae sedis</taxon>
        <taxon>Mucoromycota</taxon>
        <taxon>Mortierellomycotina</taxon>
        <taxon>Mortierellomycetes</taxon>
        <taxon>Mortierellales</taxon>
        <taxon>Mortierellaceae</taxon>
        <taxon>Lunasporangiospora</taxon>
    </lineage>
</organism>
<gene>
    <name evidence="1" type="ORF">BGW38_010804</name>
</gene>
<comment type="caution">
    <text evidence="1">The sequence shown here is derived from an EMBL/GenBank/DDBJ whole genome shotgun (WGS) entry which is preliminary data.</text>
</comment>
<feature type="non-terminal residue" evidence="1">
    <location>
        <position position="1"/>
    </location>
</feature>
<dbReference type="EMBL" id="JAABOA010000938">
    <property type="protein sequence ID" value="KAF9582754.1"/>
    <property type="molecule type" value="Genomic_DNA"/>
</dbReference>
<keyword evidence="2" id="KW-1185">Reference proteome</keyword>